<evidence type="ECO:0008006" key="3">
    <source>
        <dbReference type="Google" id="ProtNLM"/>
    </source>
</evidence>
<dbReference type="STRING" id="1250539.Ga0080574_TMP3953"/>
<organism evidence="1 2">
    <name type="scientific">Salipiger abyssi</name>
    <dbReference type="NCBI Taxonomy" id="1250539"/>
    <lineage>
        <taxon>Bacteria</taxon>
        <taxon>Pseudomonadati</taxon>
        <taxon>Pseudomonadota</taxon>
        <taxon>Alphaproteobacteria</taxon>
        <taxon>Rhodobacterales</taxon>
        <taxon>Roseobacteraceae</taxon>
        <taxon>Salipiger</taxon>
    </lineage>
</organism>
<accession>A0A1P8UY35</accession>
<reference evidence="1 2" key="1">
    <citation type="submission" date="2016-04" db="EMBL/GenBank/DDBJ databases">
        <title>Deep-sea bacteria in the southern Pacific.</title>
        <authorList>
            <person name="Tang K."/>
        </authorList>
    </citation>
    <scope>NUCLEOTIDE SEQUENCE [LARGE SCALE GENOMIC DNA]</scope>
    <source>
        <strain evidence="1 2">JLT2014</strain>
    </source>
</reference>
<dbReference type="EMBL" id="CP015093">
    <property type="protein sequence ID" value="APZ54287.1"/>
    <property type="molecule type" value="Genomic_DNA"/>
</dbReference>
<dbReference type="InterPro" id="IPR029787">
    <property type="entry name" value="Nucleotide_cyclase"/>
</dbReference>
<evidence type="ECO:0000313" key="2">
    <source>
        <dbReference type="Proteomes" id="UP000187059"/>
    </source>
</evidence>
<dbReference type="KEGG" id="paby:Ga0080574_TMP3953"/>
<dbReference type="AlphaFoldDB" id="A0A1P8UY35"/>
<dbReference type="SUPFAM" id="SSF55073">
    <property type="entry name" value="Nucleotide cyclase"/>
    <property type="match status" value="1"/>
</dbReference>
<keyword evidence="2" id="KW-1185">Reference proteome</keyword>
<proteinExistence type="predicted"/>
<sequence>MLAFSQSKPHSFLMPRIAVLTGDIVDSSSLSAEALGETMAALREAVAAISGWSADIGAGFSQRGGDGWQAVLDRPALAMRAALYCQACLRRLDRDRATRIALAIDDGTLSDAERENPNIAHGPAFTASGRLLETLSGHRLMVHAAGGAEAAALRLADHISQGWTPAQARAVCEMLPPGAGPRAEAAERLGITRQAVNQALWSAGFPALEEALGYLEGSE</sequence>
<gene>
    <name evidence="1" type="ORF">Ga0080574_TMP3953</name>
</gene>
<protein>
    <recommendedName>
        <fullName evidence="3">SatD family (SatD)</fullName>
    </recommendedName>
</protein>
<evidence type="ECO:0000313" key="1">
    <source>
        <dbReference type="EMBL" id="APZ54287.1"/>
    </source>
</evidence>
<dbReference type="Proteomes" id="UP000187059">
    <property type="component" value="Chromosome"/>
</dbReference>
<name>A0A1P8UY35_9RHOB</name>